<evidence type="ECO:0000313" key="3">
    <source>
        <dbReference type="EMBL" id="KAF9626483.1"/>
    </source>
</evidence>
<dbReference type="Pfam" id="PF12874">
    <property type="entry name" value="zf-met"/>
    <property type="match status" value="1"/>
</dbReference>
<dbReference type="AlphaFoldDB" id="A0A835MBG9"/>
<dbReference type="InterPro" id="IPR003604">
    <property type="entry name" value="Matrin/U1-like-C_Znf_C2H2"/>
</dbReference>
<evidence type="ECO:0000313" key="4">
    <source>
        <dbReference type="Proteomes" id="UP000631114"/>
    </source>
</evidence>
<protein>
    <recommendedName>
        <fullName evidence="2">U1-type domain-containing protein</fullName>
    </recommendedName>
</protein>
<dbReference type="SMART" id="SM00451">
    <property type="entry name" value="ZnF_U1"/>
    <property type="match status" value="1"/>
</dbReference>
<dbReference type="InterPro" id="IPR013087">
    <property type="entry name" value="Znf_C2H2_type"/>
</dbReference>
<dbReference type="GO" id="GO:0008270">
    <property type="term" value="F:zinc ion binding"/>
    <property type="evidence" value="ECO:0007669"/>
    <property type="project" value="InterPro"/>
</dbReference>
<accession>A0A835MBG9</accession>
<feature type="compositionally biased region" description="Basic and acidic residues" evidence="1">
    <location>
        <begin position="1"/>
        <end position="11"/>
    </location>
</feature>
<proteinExistence type="predicted"/>
<reference evidence="3 4" key="1">
    <citation type="submission" date="2020-10" db="EMBL/GenBank/DDBJ databases">
        <title>The Coptis chinensis genome and diversification of protoberbering-type alkaloids.</title>
        <authorList>
            <person name="Wang B."/>
            <person name="Shu S."/>
            <person name="Song C."/>
            <person name="Liu Y."/>
        </authorList>
    </citation>
    <scope>NUCLEOTIDE SEQUENCE [LARGE SCALE GENOMIC DNA]</scope>
    <source>
        <strain evidence="3">HL-2020</strain>
        <tissue evidence="3">Leaf</tissue>
    </source>
</reference>
<organism evidence="3 4">
    <name type="scientific">Coptis chinensis</name>
    <dbReference type="NCBI Taxonomy" id="261450"/>
    <lineage>
        <taxon>Eukaryota</taxon>
        <taxon>Viridiplantae</taxon>
        <taxon>Streptophyta</taxon>
        <taxon>Embryophyta</taxon>
        <taxon>Tracheophyta</taxon>
        <taxon>Spermatophyta</taxon>
        <taxon>Magnoliopsida</taxon>
        <taxon>Ranunculales</taxon>
        <taxon>Ranunculaceae</taxon>
        <taxon>Coptidoideae</taxon>
        <taxon>Coptis</taxon>
    </lineage>
</organism>
<keyword evidence="4" id="KW-1185">Reference proteome</keyword>
<dbReference type="InterPro" id="IPR036236">
    <property type="entry name" value="Znf_C2H2_sf"/>
</dbReference>
<comment type="caution">
    <text evidence="3">The sequence shown here is derived from an EMBL/GenBank/DDBJ whole genome shotgun (WGS) entry which is preliminary data.</text>
</comment>
<dbReference type="GO" id="GO:0003676">
    <property type="term" value="F:nucleic acid binding"/>
    <property type="evidence" value="ECO:0007669"/>
    <property type="project" value="InterPro"/>
</dbReference>
<dbReference type="Gene3D" id="3.30.160.60">
    <property type="entry name" value="Classic Zinc Finger"/>
    <property type="match status" value="1"/>
</dbReference>
<dbReference type="SUPFAM" id="SSF57667">
    <property type="entry name" value="beta-beta-alpha zinc fingers"/>
    <property type="match status" value="1"/>
</dbReference>
<dbReference type="Proteomes" id="UP000631114">
    <property type="component" value="Unassembled WGS sequence"/>
</dbReference>
<evidence type="ECO:0000259" key="2">
    <source>
        <dbReference type="SMART" id="SM00451"/>
    </source>
</evidence>
<feature type="region of interest" description="Disordered" evidence="1">
    <location>
        <begin position="58"/>
        <end position="95"/>
    </location>
</feature>
<feature type="region of interest" description="Disordered" evidence="1">
    <location>
        <begin position="1"/>
        <end position="20"/>
    </location>
</feature>
<dbReference type="EMBL" id="JADFTS010000001">
    <property type="protein sequence ID" value="KAF9626483.1"/>
    <property type="molecule type" value="Genomic_DNA"/>
</dbReference>
<name>A0A835MBG9_9MAGN</name>
<gene>
    <name evidence="3" type="ORF">IFM89_034417</name>
</gene>
<evidence type="ECO:0000256" key="1">
    <source>
        <dbReference type="SAM" id="MobiDB-lite"/>
    </source>
</evidence>
<dbReference type="OrthoDB" id="434647at2759"/>
<sequence length="172" mass="19209">MAMDWRSDYGDRGSGSSSLCMEQGNVMVNERLGENVMPLELAMKREIAYQMKMEKLQGNPHNDFRHTPERSQGPPSVLGSSVLGKKRKSSSNNVGVMPNRKSLVYGLKPLQNQSEVIYCKVCSVPCQGTISLKQHLAGKKHAACVEAAKRSKKRAENEAEVKWAELEWEMVV</sequence>
<feature type="domain" description="U1-type" evidence="2">
    <location>
        <begin position="114"/>
        <end position="148"/>
    </location>
</feature>